<dbReference type="EMBL" id="JACIJR010000001">
    <property type="protein sequence ID" value="MBB5727708.1"/>
    <property type="molecule type" value="Genomic_DNA"/>
</dbReference>
<protein>
    <recommendedName>
        <fullName evidence="4">Heme exporter protein D</fullName>
    </recommendedName>
</protein>
<dbReference type="RefSeq" id="WP_184075021.1">
    <property type="nucleotide sequence ID" value="NZ_BMJP01000001.1"/>
</dbReference>
<sequence length="48" mass="5213">MNPWPFVIAAYAIVIGGTAALCLWAHVAMRRAERRADAVTSQSKQAGR</sequence>
<evidence type="ECO:0000256" key="1">
    <source>
        <dbReference type="SAM" id="Phobius"/>
    </source>
</evidence>
<reference evidence="2 3" key="1">
    <citation type="submission" date="2020-08" db="EMBL/GenBank/DDBJ databases">
        <title>Genomic Encyclopedia of Type Strains, Phase IV (KMG-IV): sequencing the most valuable type-strain genomes for metagenomic binning, comparative biology and taxonomic classification.</title>
        <authorList>
            <person name="Goeker M."/>
        </authorList>
    </citation>
    <scope>NUCLEOTIDE SEQUENCE [LARGE SCALE GENOMIC DNA]</scope>
    <source>
        <strain evidence="2 3">DSM 103336</strain>
    </source>
</reference>
<keyword evidence="3" id="KW-1185">Reference proteome</keyword>
<comment type="caution">
    <text evidence="2">The sequence shown here is derived from an EMBL/GenBank/DDBJ whole genome shotgun (WGS) entry which is preliminary data.</text>
</comment>
<dbReference type="Proteomes" id="UP000546701">
    <property type="component" value="Unassembled WGS sequence"/>
</dbReference>
<gene>
    <name evidence="2" type="ORF">FHS99_000164</name>
</gene>
<proteinExistence type="predicted"/>
<organism evidence="2 3">
    <name type="scientific">Sphingomonas prati</name>
    <dbReference type="NCBI Taxonomy" id="1843237"/>
    <lineage>
        <taxon>Bacteria</taxon>
        <taxon>Pseudomonadati</taxon>
        <taxon>Pseudomonadota</taxon>
        <taxon>Alphaproteobacteria</taxon>
        <taxon>Sphingomonadales</taxon>
        <taxon>Sphingomonadaceae</taxon>
        <taxon>Sphingomonas</taxon>
    </lineage>
</organism>
<evidence type="ECO:0008006" key="4">
    <source>
        <dbReference type="Google" id="ProtNLM"/>
    </source>
</evidence>
<keyword evidence="1" id="KW-0812">Transmembrane</keyword>
<name>A0A7W9BPF1_9SPHN</name>
<evidence type="ECO:0000313" key="2">
    <source>
        <dbReference type="EMBL" id="MBB5727708.1"/>
    </source>
</evidence>
<feature type="transmembrane region" description="Helical" evidence="1">
    <location>
        <begin position="6"/>
        <end position="25"/>
    </location>
</feature>
<evidence type="ECO:0000313" key="3">
    <source>
        <dbReference type="Proteomes" id="UP000546701"/>
    </source>
</evidence>
<keyword evidence="1" id="KW-0472">Membrane</keyword>
<accession>A0A7W9BPF1</accession>
<keyword evidence="1" id="KW-1133">Transmembrane helix</keyword>
<dbReference type="AlphaFoldDB" id="A0A7W9BPF1"/>